<proteinExistence type="inferred from homology"/>
<evidence type="ECO:0000256" key="2">
    <source>
        <dbReference type="HAMAP-Rule" id="MF_02087"/>
    </source>
</evidence>
<dbReference type="eggNOG" id="COG0325">
    <property type="taxonomic scope" value="Bacteria"/>
</dbReference>
<feature type="modified residue" description="N6-(pyridoxal phosphate)lysine" evidence="2 3">
    <location>
        <position position="38"/>
    </location>
</feature>
<sequence>MVIEVISMNVAKIKERIADAAIKAGRKPEEIKIVAATKTRTLEEMIAVAKSGVYAIGENRVQEAMAKKNSWPEDVRIPWHFIGTLQRNKARKAIDIFDCIQSVNSSTLADTLQRIAKEKNKKLECMVEVNISGEESKQGVDPGDVEALVEHVLNDCDCLKLIGLMGMAPLTEKEFEIRRSFALLRELCSKLEESLQIRLPELSMGMSDDFEYAIMEGSTMVRIGTALFGPRR</sequence>
<dbReference type="OrthoDB" id="9804072at2"/>
<evidence type="ECO:0000313" key="6">
    <source>
        <dbReference type="EMBL" id="AER67034.1"/>
    </source>
</evidence>
<dbReference type="NCBIfam" id="TIGR00044">
    <property type="entry name" value="YggS family pyridoxal phosphate-dependent enzyme"/>
    <property type="match status" value="1"/>
</dbReference>
<dbReference type="InterPro" id="IPR011078">
    <property type="entry name" value="PyrdxlP_homeostasis"/>
</dbReference>
<dbReference type="HOGENOM" id="CLU_059988_1_0_0"/>
<evidence type="ECO:0000256" key="3">
    <source>
        <dbReference type="PIRSR" id="PIRSR004848-1"/>
    </source>
</evidence>
<dbReference type="InterPro" id="IPR029066">
    <property type="entry name" value="PLP-binding_barrel"/>
</dbReference>
<dbReference type="FunFam" id="3.20.20.10:FF:000018">
    <property type="entry name" value="Pyridoxal phosphate homeostasis protein"/>
    <property type="match status" value="1"/>
</dbReference>
<keyword evidence="7" id="KW-1185">Reference proteome</keyword>
<dbReference type="AlphaFoldDB" id="G7V647"/>
<dbReference type="Gene3D" id="3.20.20.10">
    <property type="entry name" value="Alanine racemase"/>
    <property type="match status" value="1"/>
</dbReference>
<comment type="similarity">
    <text evidence="2 4">Belongs to the pyridoxal phosphate-binding protein YggS/PROSC family.</text>
</comment>
<dbReference type="EMBL" id="CP003096">
    <property type="protein sequence ID" value="AER67034.1"/>
    <property type="molecule type" value="Genomic_DNA"/>
</dbReference>
<dbReference type="KEGG" id="tli:Tlie_1304"/>
<gene>
    <name evidence="6" type="ordered locus">Tlie_1304</name>
</gene>
<dbReference type="HAMAP" id="MF_02087">
    <property type="entry name" value="PLP_homeostasis"/>
    <property type="match status" value="1"/>
</dbReference>
<evidence type="ECO:0000256" key="4">
    <source>
        <dbReference type="RuleBase" id="RU004514"/>
    </source>
</evidence>
<dbReference type="SUPFAM" id="SSF51419">
    <property type="entry name" value="PLP-binding barrel"/>
    <property type="match status" value="1"/>
</dbReference>
<keyword evidence="1 2" id="KW-0663">Pyridoxal phosphate</keyword>
<name>G7V647_THELD</name>
<comment type="function">
    <text evidence="2">Pyridoxal 5'-phosphate (PLP)-binding protein, which is involved in PLP homeostasis.</text>
</comment>
<dbReference type="CDD" id="cd00635">
    <property type="entry name" value="PLPDE_III_YBL036c_like"/>
    <property type="match status" value="1"/>
</dbReference>
<dbReference type="Proteomes" id="UP000005868">
    <property type="component" value="Chromosome"/>
</dbReference>
<dbReference type="InterPro" id="IPR001608">
    <property type="entry name" value="Ala_racemase_N"/>
</dbReference>
<evidence type="ECO:0000256" key="1">
    <source>
        <dbReference type="ARBA" id="ARBA00022898"/>
    </source>
</evidence>
<evidence type="ECO:0000259" key="5">
    <source>
        <dbReference type="Pfam" id="PF01168"/>
    </source>
</evidence>
<reference evidence="7" key="1">
    <citation type="submission" date="2011-10" db="EMBL/GenBank/DDBJ databases">
        <title>The complete genome of chromosome of Thermovirga lienii DSM 17291.</title>
        <authorList>
            <consortium name="US DOE Joint Genome Institute (JGI-PGF)"/>
            <person name="Lucas S."/>
            <person name="Copeland A."/>
            <person name="Lapidus A."/>
            <person name="Glavina del Rio T."/>
            <person name="Dalin E."/>
            <person name="Tice H."/>
            <person name="Bruce D."/>
            <person name="Goodwin L."/>
            <person name="Pitluck S."/>
            <person name="Peters L."/>
            <person name="Mikhailova N."/>
            <person name="Saunders E."/>
            <person name="Kyrpides N."/>
            <person name="Mavromatis K."/>
            <person name="Ivanova N."/>
            <person name="Last F.I."/>
            <person name="Brettin T."/>
            <person name="Detter J.C."/>
            <person name="Han C."/>
            <person name="Larimer F."/>
            <person name="Land M."/>
            <person name="Hauser L."/>
            <person name="Markowitz V."/>
            <person name="Cheng J.-F."/>
            <person name="Hugenholtz P."/>
            <person name="Woyke T."/>
            <person name="Wu D."/>
            <person name="Spring S."/>
            <person name="Schroeder M."/>
            <person name="Brambilla E.-M."/>
            <person name="Klenk H.-P."/>
            <person name="Eisen J.A."/>
        </authorList>
    </citation>
    <scope>NUCLEOTIDE SEQUENCE [LARGE SCALE GENOMIC DNA]</scope>
    <source>
        <strain evidence="7">ATCC BAA-1197 / DSM 17291 / Cas60314</strain>
    </source>
</reference>
<dbReference type="Pfam" id="PF01168">
    <property type="entry name" value="Ala_racemase_N"/>
    <property type="match status" value="1"/>
</dbReference>
<dbReference type="PANTHER" id="PTHR10146:SF14">
    <property type="entry name" value="PYRIDOXAL PHOSPHATE HOMEOSTASIS PROTEIN"/>
    <property type="match status" value="1"/>
</dbReference>
<dbReference type="STRING" id="580340.Tlie_1304"/>
<feature type="domain" description="Alanine racemase N-terminal" evidence="5">
    <location>
        <begin position="12"/>
        <end position="230"/>
    </location>
</feature>
<protein>
    <recommendedName>
        <fullName evidence="2">Pyridoxal phosphate homeostasis protein</fullName>
        <shortName evidence="2">PLP homeostasis protein</shortName>
    </recommendedName>
</protein>
<comment type="cofactor">
    <cofactor evidence="3">
        <name>pyridoxal 5'-phosphate</name>
        <dbReference type="ChEBI" id="CHEBI:597326"/>
    </cofactor>
</comment>
<evidence type="ECO:0000313" key="7">
    <source>
        <dbReference type="Proteomes" id="UP000005868"/>
    </source>
</evidence>
<dbReference type="PANTHER" id="PTHR10146">
    <property type="entry name" value="PROLINE SYNTHETASE CO-TRANSCRIBED BACTERIAL HOMOLOG PROTEIN"/>
    <property type="match status" value="1"/>
</dbReference>
<organism evidence="6 7">
    <name type="scientific">Thermovirga lienii (strain ATCC BAA-1197 / DSM 17291 / Cas60314)</name>
    <dbReference type="NCBI Taxonomy" id="580340"/>
    <lineage>
        <taxon>Bacteria</taxon>
        <taxon>Thermotogati</taxon>
        <taxon>Synergistota</taxon>
        <taxon>Synergistia</taxon>
        <taxon>Synergistales</taxon>
        <taxon>Thermovirgaceae</taxon>
        <taxon>Thermovirga</taxon>
    </lineage>
</organism>
<dbReference type="GO" id="GO:0030170">
    <property type="term" value="F:pyridoxal phosphate binding"/>
    <property type="evidence" value="ECO:0007669"/>
    <property type="project" value="UniProtKB-UniRule"/>
</dbReference>
<accession>G7V647</accession>
<reference evidence="6 7" key="2">
    <citation type="journal article" date="2012" name="Stand. Genomic Sci.">
        <title>Genome sequence of the moderately thermophilic, amino-acid-degrading and sulfur-reducing bacterium Thermovirga lienii type strain (Cas60314(T)).</title>
        <authorList>
            <person name="Goker M."/>
            <person name="Saunders E."/>
            <person name="Lapidus A."/>
            <person name="Nolan M."/>
            <person name="Lucas S."/>
            <person name="Hammon N."/>
            <person name="Deshpande S."/>
            <person name="Cheng J.F."/>
            <person name="Han C."/>
            <person name="Tapia R."/>
            <person name="Goodwin L.A."/>
            <person name="Pitluck S."/>
            <person name="Liolios K."/>
            <person name="Mavromatis K."/>
            <person name="Pagani I."/>
            <person name="Ivanova N."/>
            <person name="Mikhailova N."/>
            <person name="Pati A."/>
            <person name="Chen A."/>
            <person name="Palaniappan K."/>
            <person name="Land M."/>
            <person name="Chang Y.J."/>
            <person name="Jeffries C.D."/>
            <person name="Brambilla E.M."/>
            <person name="Rohde M."/>
            <person name="Spring S."/>
            <person name="Detter J.C."/>
            <person name="Woyke T."/>
            <person name="Bristow J."/>
            <person name="Eisen J.A."/>
            <person name="Markowitz V."/>
            <person name="Hugenholtz P."/>
            <person name="Kyrpides N.C."/>
            <person name="Klenk H.P."/>
        </authorList>
    </citation>
    <scope>NUCLEOTIDE SEQUENCE [LARGE SCALE GENOMIC DNA]</scope>
    <source>
        <strain evidence="7">ATCC BAA-1197 / DSM 17291 / Cas60314</strain>
    </source>
</reference>
<dbReference type="PIRSF" id="PIRSF004848">
    <property type="entry name" value="YBL036c_PLPDEIII"/>
    <property type="match status" value="1"/>
</dbReference>